<comment type="similarity">
    <text evidence="2">Belongs to the aerobic coproporphyrinogen-III oxidase family.</text>
</comment>
<dbReference type="PANTHER" id="PTHR10755:SF0">
    <property type="entry name" value="OXYGEN-DEPENDENT COPROPORPHYRINOGEN-III OXIDASE, MITOCHONDRIAL"/>
    <property type="match status" value="1"/>
</dbReference>
<evidence type="ECO:0000256" key="7">
    <source>
        <dbReference type="SAM" id="Phobius"/>
    </source>
</evidence>
<protein>
    <recommendedName>
        <fullName evidence="4">coproporphyrinogen oxidase</fullName>
        <ecNumber evidence="4">1.3.3.3</ecNumber>
    </recommendedName>
</protein>
<keyword evidence="5" id="KW-0560">Oxidoreductase</keyword>
<gene>
    <name evidence="8" type="ORF">KUTeg_006954</name>
</gene>
<dbReference type="PANTHER" id="PTHR10755">
    <property type="entry name" value="COPROPORPHYRINOGEN III OXIDASE, MITOCHONDRIAL"/>
    <property type="match status" value="1"/>
</dbReference>
<dbReference type="Pfam" id="PF01218">
    <property type="entry name" value="Coprogen_oxidas"/>
    <property type="match status" value="2"/>
</dbReference>
<dbReference type="EMBL" id="JARBDR010000337">
    <property type="protein sequence ID" value="KAJ8314804.1"/>
    <property type="molecule type" value="Genomic_DNA"/>
</dbReference>
<keyword evidence="7" id="KW-0472">Membrane</keyword>
<accession>A0ABQ9FBU6</accession>
<sequence length="779" mass="89906">MLYFCEKKGEHIFNDIRLKDSTVDFIRYLIEIFAYTDMGVFKTSAVTFVRTFTKLSSVPVYRTSKAKVSAAFWSSKIETSGWMSDPITDVEELEQGEVCRALEAEEEDKKFLVDRWKREQGGGGITCVLQDGSVFEKAGVNISVVYGNLPAAAVQQMRSRGKDLKGDSFPFFATGISAVIHPKNPNVPTVHFNYRYFEKMDLEKKQWWFGGGTDLTPSYLVEEDVVHFHKTLKTACDKHNKEFYPKYKKWCDDYFFIKHRGERRGVGGIFFDDLEGDQNKTFKFSCAESVLPSYIPLVTKHKNDGYSLLDRQWQLLRRGRYVEFNLMYDRGTKFGLYTPGARYESILMSLPLNARWEYMHVPKPGSKEEEMLDALRKPRNWYFNFFTNVPYWSYSSNYIILILITSCSLFLYLRILKANNRNMSALRKAFLIGIRNFSKISSVPLHRSTKAAASWQHVVAFSTVGQDMGSKMEQLVMTIQHEVCRALEAEEGEKKFLVDRWTRKEGGGGITCVLQDGKVFEKAGVNVGKNLEGKELPFFATGVSAVIHPRNPHVPTIHFNYRYFEVEDADGQKQYWFGGGTDLTPSYLVKEDVVHFHKTLKTACDKHNNEFYPKNGVTSERRGVGGIFFDDLDNDPDKTFNFVKTCGEAVVPAYIPLVQKHKNDRYSDEEKRWQLLRLGRYVEFNVMYDRGTKFGLQTPGSRVESILMSLPLTARWEYCHEPKPGSKEEEIIKVLKEPKDWKVFSTISQLTHNKRQILKRTLNSIVVKETKEKKSSYCF</sequence>
<reference evidence="8 9" key="1">
    <citation type="submission" date="2022-12" db="EMBL/GenBank/DDBJ databases">
        <title>Chromosome-level genome of Tegillarca granosa.</title>
        <authorList>
            <person name="Kim J."/>
        </authorList>
    </citation>
    <scope>NUCLEOTIDE SEQUENCE [LARGE SCALE GENOMIC DNA]</scope>
    <source>
        <strain evidence="8">Teg-2019</strain>
        <tissue evidence="8">Adductor muscle</tissue>
    </source>
</reference>
<dbReference type="SUPFAM" id="SSF102886">
    <property type="entry name" value="Coproporphyrinogen III oxidase"/>
    <property type="match status" value="2"/>
</dbReference>
<name>A0ABQ9FBU6_TEGGR</name>
<feature type="transmembrane region" description="Helical" evidence="7">
    <location>
        <begin position="391"/>
        <end position="413"/>
    </location>
</feature>
<evidence type="ECO:0000313" key="8">
    <source>
        <dbReference type="EMBL" id="KAJ8314804.1"/>
    </source>
</evidence>
<evidence type="ECO:0000256" key="4">
    <source>
        <dbReference type="ARBA" id="ARBA00012869"/>
    </source>
</evidence>
<keyword evidence="7" id="KW-1133">Transmembrane helix</keyword>
<evidence type="ECO:0000256" key="3">
    <source>
        <dbReference type="ARBA" id="ARBA00011738"/>
    </source>
</evidence>
<dbReference type="Gene3D" id="3.40.1500.10">
    <property type="entry name" value="Coproporphyrinogen III oxidase, aerobic"/>
    <property type="match status" value="2"/>
</dbReference>
<dbReference type="PROSITE" id="PS01021">
    <property type="entry name" value="COPROGEN_OXIDASE"/>
    <property type="match status" value="1"/>
</dbReference>
<evidence type="ECO:0000256" key="5">
    <source>
        <dbReference type="ARBA" id="ARBA00023002"/>
    </source>
</evidence>
<keyword evidence="6" id="KW-0627">Porphyrin biosynthesis</keyword>
<evidence type="ECO:0000256" key="1">
    <source>
        <dbReference type="ARBA" id="ARBA00005168"/>
    </source>
</evidence>
<keyword evidence="7" id="KW-0812">Transmembrane</keyword>
<evidence type="ECO:0000313" key="9">
    <source>
        <dbReference type="Proteomes" id="UP001217089"/>
    </source>
</evidence>
<dbReference type="Proteomes" id="UP001217089">
    <property type="component" value="Unassembled WGS sequence"/>
</dbReference>
<proteinExistence type="inferred from homology"/>
<evidence type="ECO:0000256" key="6">
    <source>
        <dbReference type="ARBA" id="ARBA00023244"/>
    </source>
</evidence>
<keyword evidence="9" id="KW-1185">Reference proteome</keyword>
<comment type="subunit">
    <text evidence="3">Homodimer.</text>
</comment>
<comment type="pathway">
    <text evidence="1">Porphyrin-containing compound metabolism; protoporphyrin-IX biosynthesis; protoporphyrinogen-IX from coproporphyrinogen-III (O2 route): step 1/1.</text>
</comment>
<dbReference type="InterPro" id="IPR036406">
    <property type="entry name" value="Coprogen_oxidase_aer_sf"/>
</dbReference>
<evidence type="ECO:0000256" key="2">
    <source>
        <dbReference type="ARBA" id="ARBA00010644"/>
    </source>
</evidence>
<dbReference type="EC" id="1.3.3.3" evidence="4"/>
<dbReference type="NCBIfam" id="NF003727">
    <property type="entry name" value="PRK05330.1"/>
    <property type="match status" value="2"/>
</dbReference>
<dbReference type="InterPro" id="IPR018375">
    <property type="entry name" value="Coprogen_oxidase_CS"/>
</dbReference>
<dbReference type="InterPro" id="IPR001260">
    <property type="entry name" value="Coprogen_oxidase_aer"/>
</dbReference>
<organism evidence="8 9">
    <name type="scientific">Tegillarca granosa</name>
    <name type="common">Malaysian cockle</name>
    <name type="synonym">Anadara granosa</name>
    <dbReference type="NCBI Taxonomy" id="220873"/>
    <lineage>
        <taxon>Eukaryota</taxon>
        <taxon>Metazoa</taxon>
        <taxon>Spiralia</taxon>
        <taxon>Lophotrochozoa</taxon>
        <taxon>Mollusca</taxon>
        <taxon>Bivalvia</taxon>
        <taxon>Autobranchia</taxon>
        <taxon>Pteriomorphia</taxon>
        <taxon>Arcoida</taxon>
        <taxon>Arcoidea</taxon>
        <taxon>Arcidae</taxon>
        <taxon>Tegillarca</taxon>
    </lineage>
</organism>
<dbReference type="PRINTS" id="PR00073">
    <property type="entry name" value="COPRGNOXDASE"/>
</dbReference>
<comment type="caution">
    <text evidence="8">The sequence shown here is derived from an EMBL/GenBank/DDBJ whole genome shotgun (WGS) entry which is preliminary data.</text>
</comment>